<evidence type="ECO:0000256" key="3">
    <source>
        <dbReference type="ARBA" id="ARBA00023274"/>
    </source>
</evidence>
<evidence type="ECO:0000256" key="4">
    <source>
        <dbReference type="ARBA" id="ARBA00035206"/>
    </source>
</evidence>
<dbReference type="InterPro" id="IPR008991">
    <property type="entry name" value="Translation_prot_SH3-like_sf"/>
</dbReference>
<dbReference type="NCBIfam" id="TIGR01079">
    <property type="entry name" value="rplX_bact"/>
    <property type="match status" value="1"/>
</dbReference>
<dbReference type="HAMAP" id="MF_01326_B">
    <property type="entry name" value="Ribosomal_uL24_B"/>
    <property type="match status" value="1"/>
</dbReference>
<reference evidence="7 8" key="1">
    <citation type="submission" date="2019-02" db="EMBL/GenBank/DDBJ databases">
        <title>Deep-cultivation of Planctomycetes and their phenomic and genomic characterization uncovers novel biology.</title>
        <authorList>
            <person name="Wiegand S."/>
            <person name="Jogler M."/>
            <person name="Boedeker C."/>
            <person name="Pinto D."/>
            <person name="Vollmers J."/>
            <person name="Rivas-Marin E."/>
            <person name="Kohn T."/>
            <person name="Peeters S.H."/>
            <person name="Heuer A."/>
            <person name="Rast P."/>
            <person name="Oberbeckmann S."/>
            <person name="Bunk B."/>
            <person name="Jeske O."/>
            <person name="Meyerdierks A."/>
            <person name="Storesund J.E."/>
            <person name="Kallscheuer N."/>
            <person name="Luecker S."/>
            <person name="Lage O.M."/>
            <person name="Pohl T."/>
            <person name="Merkel B.J."/>
            <person name="Hornburger P."/>
            <person name="Mueller R.-W."/>
            <person name="Bruemmer F."/>
            <person name="Labrenz M."/>
            <person name="Spormann A.M."/>
            <person name="Op Den Camp H."/>
            <person name="Overmann J."/>
            <person name="Amann R."/>
            <person name="Jetten M.S.M."/>
            <person name="Mascher T."/>
            <person name="Medema M.H."/>
            <person name="Devos D.P."/>
            <person name="Kaster A.-K."/>
            <person name="Ovreas L."/>
            <person name="Rohde M."/>
            <person name="Galperin M.Y."/>
            <person name="Jogler C."/>
        </authorList>
    </citation>
    <scope>NUCLEOTIDE SEQUENCE [LARGE SCALE GENOMIC DNA]</scope>
    <source>
        <strain evidence="7 8">Pla108</strain>
    </source>
</reference>
<dbReference type="RefSeq" id="WP_146445180.1">
    <property type="nucleotide sequence ID" value="NZ_SJPR01000003.1"/>
</dbReference>
<comment type="subunit">
    <text evidence="5">Part of the 50S ribosomal subunit.</text>
</comment>
<sequence length="115" mass="12586">MLIKTGDTVEVIAGADKGARSKVIKVDRTAGKALVEGVNKVFKHVKRSQKHPQGGRLSKEMPIDISKVQYYCESCGKRARLGLRYTDEGAKERYCKKCSTSAGEIAPAKPAYAKK</sequence>
<evidence type="ECO:0000256" key="5">
    <source>
        <dbReference type="HAMAP-Rule" id="MF_01326"/>
    </source>
</evidence>
<dbReference type="SUPFAM" id="SSF50104">
    <property type="entry name" value="Translation proteins SH3-like domain"/>
    <property type="match status" value="1"/>
</dbReference>
<keyword evidence="3 5" id="KW-0687">Ribonucleoprotein</keyword>
<dbReference type="PANTHER" id="PTHR12903">
    <property type="entry name" value="MITOCHONDRIAL RIBOSOMAL PROTEIN L24"/>
    <property type="match status" value="1"/>
</dbReference>
<protein>
    <recommendedName>
        <fullName evidence="4 5">Large ribosomal subunit protein uL24</fullName>
    </recommendedName>
</protein>
<dbReference type="Proteomes" id="UP000317421">
    <property type="component" value="Unassembled WGS sequence"/>
</dbReference>
<dbReference type="GO" id="GO:0005840">
    <property type="term" value="C:ribosome"/>
    <property type="evidence" value="ECO:0007669"/>
    <property type="project" value="UniProtKB-KW"/>
</dbReference>
<keyword evidence="5" id="KW-0699">rRNA-binding</keyword>
<dbReference type="AlphaFoldDB" id="A0A5C6AAS2"/>
<comment type="caution">
    <text evidence="7">The sequence shown here is derived from an EMBL/GenBank/DDBJ whole genome shotgun (WGS) entry which is preliminary data.</text>
</comment>
<dbReference type="Gene3D" id="2.30.30.30">
    <property type="match status" value="1"/>
</dbReference>
<keyword evidence="5" id="KW-0694">RNA-binding</keyword>
<dbReference type="EMBL" id="SJPR01000003">
    <property type="protein sequence ID" value="TWT96659.1"/>
    <property type="molecule type" value="Genomic_DNA"/>
</dbReference>
<dbReference type="SMART" id="SM00739">
    <property type="entry name" value="KOW"/>
    <property type="match status" value="1"/>
</dbReference>
<evidence type="ECO:0000259" key="6">
    <source>
        <dbReference type="SMART" id="SM00739"/>
    </source>
</evidence>
<dbReference type="InterPro" id="IPR014722">
    <property type="entry name" value="Rib_uL2_dom2"/>
</dbReference>
<dbReference type="InterPro" id="IPR005824">
    <property type="entry name" value="KOW"/>
</dbReference>
<accession>A0A5C6AAS2</accession>
<dbReference type="InterPro" id="IPR041988">
    <property type="entry name" value="Ribosomal_uL24_KOW"/>
</dbReference>
<feature type="domain" description="KOW" evidence="6">
    <location>
        <begin position="2"/>
        <end position="29"/>
    </location>
</feature>
<evidence type="ECO:0000313" key="7">
    <source>
        <dbReference type="EMBL" id="TWT96659.1"/>
    </source>
</evidence>
<dbReference type="InterPro" id="IPR057264">
    <property type="entry name" value="Ribosomal_uL24_C"/>
</dbReference>
<dbReference type="GO" id="GO:0019843">
    <property type="term" value="F:rRNA binding"/>
    <property type="evidence" value="ECO:0007669"/>
    <property type="project" value="UniProtKB-UniRule"/>
</dbReference>
<evidence type="ECO:0000256" key="2">
    <source>
        <dbReference type="ARBA" id="ARBA00022980"/>
    </source>
</evidence>
<keyword evidence="2 5" id="KW-0689">Ribosomal protein</keyword>
<proteinExistence type="inferred from homology"/>
<gene>
    <name evidence="5 7" type="primary">rplX</name>
    <name evidence="7" type="ORF">Pla108_24330</name>
</gene>
<organism evidence="7 8">
    <name type="scientific">Botrimarina colliarenosi</name>
    <dbReference type="NCBI Taxonomy" id="2528001"/>
    <lineage>
        <taxon>Bacteria</taxon>
        <taxon>Pseudomonadati</taxon>
        <taxon>Planctomycetota</taxon>
        <taxon>Planctomycetia</taxon>
        <taxon>Pirellulales</taxon>
        <taxon>Lacipirellulaceae</taxon>
        <taxon>Botrimarina</taxon>
    </lineage>
</organism>
<dbReference type="GO" id="GO:0003735">
    <property type="term" value="F:structural constituent of ribosome"/>
    <property type="evidence" value="ECO:0007669"/>
    <property type="project" value="InterPro"/>
</dbReference>
<name>A0A5C6AAS2_9BACT</name>
<keyword evidence="8" id="KW-1185">Reference proteome</keyword>
<comment type="similarity">
    <text evidence="1 5">Belongs to the universal ribosomal protein uL24 family.</text>
</comment>
<dbReference type="GO" id="GO:0006412">
    <property type="term" value="P:translation"/>
    <property type="evidence" value="ECO:0007669"/>
    <property type="project" value="UniProtKB-UniRule"/>
</dbReference>
<dbReference type="Pfam" id="PF17136">
    <property type="entry name" value="ribosomal_L24"/>
    <property type="match status" value="1"/>
</dbReference>
<dbReference type="CDD" id="cd06089">
    <property type="entry name" value="KOW_RPL26"/>
    <property type="match status" value="1"/>
</dbReference>
<dbReference type="GO" id="GO:1990904">
    <property type="term" value="C:ribonucleoprotein complex"/>
    <property type="evidence" value="ECO:0007669"/>
    <property type="project" value="UniProtKB-KW"/>
</dbReference>
<dbReference type="OrthoDB" id="9807419at2"/>
<comment type="function">
    <text evidence="5">One of two assembly initiator proteins, it binds directly to the 5'-end of the 23S rRNA, where it nucleates assembly of the 50S subunit.</text>
</comment>
<comment type="function">
    <text evidence="5">One of the proteins that surrounds the polypeptide exit tunnel on the outside of the subunit.</text>
</comment>
<dbReference type="InterPro" id="IPR003256">
    <property type="entry name" value="Ribosomal_uL24"/>
</dbReference>
<evidence type="ECO:0000256" key="1">
    <source>
        <dbReference type="ARBA" id="ARBA00010618"/>
    </source>
</evidence>
<evidence type="ECO:0000313" key="8">
    <source>
        <dbReference type="Proteomes" id="UP000317421"/>
    </source>
</evidence>